<dbReference type="InterPro" id="IPR035984">
    <property type="entry name" value="Acyl-CoA-binding_sf"/>
</dbReference>
<dbReference type="GO" id="GO:0006631">
    <property type="term" value="P:fatty acid metabolic process"/>
    <property type="evidence" value="ECO:0007669"/>
    <property type="project" value="TreeGrafter"/>
</dbReference>
<dbReference type="InterPro" id="IPR000582">
    <property type="entry name" value="Acyl-CoA-binding_protein"/>
</dbReference>
<dbReference type="SUPFAM" id="SSF47027">
    <property type="entry name" value="Acyl-CoA binding protein"/>
    <property type="match status" value="1"/>
</dbReference>
<reference evidence="5 6" key="1">
    <citation type="journal article" date="2017" name="Mol. Plant">
        <title>The Genome of Medicinal Plant Macleaya cordata Provides New Insights into Benzylisoquinoline Alkaloids Metabolism.</title>
        <authorList>
            <person name="Liu X."/>
            <person name="Liu Y."/>
            <person name="Huang P."/>
            <person name="Ma Y."/>
            <person name="Qing Z."/>
            <person name="Tang Q."/>
            <person name="Cao H."/>
            <person name="Cheng P."/>
            <person name="Zheng Y."/>
            <person name="Yuan Z."/>
            <person name="Zhou Y."/>
            <person name="Liu J."/>
            <person name="Tang Z."/>
            <person name="Zhuo Y."/>
            <person name="Zhang Y."/>
            <person name="Yu L."/>
            <person name="Huang J."/>
            <person name="Yang P."/>
            <person name="Peng Q."/>
            <person name="Zhang J."/>
            <person name="Jiang W."/>
            <person name="Zhang Z."/>
            <person name="Lin K."/>
            <person name="Ro D.K."/>
            <person name="Chen X."/>
            <person name="Xiong X."/>
            <person name="Shang Y."/>
            <person name="Huang S."/>
            <person name="Zeng J."/>
        </authorList>
    </citation>
    <scope>NUCLEOTIDE SEQUENCE [LARGE SCALE GENOMIC DNA]</scope>
    <source>
        <strain evidence="6">cv. BLH2017</strain>
        <tissue evidence="5">Root</tissue>
    </source>
</reference>
<feature type="compositionally biased region" description="Basic and acidic residues" evidence="3">
    <location>
        <begin position="366"/>
        <end position="379"/>
    </location>
</feature>
<evidence type="ECO:0000256" key="2">
    <source>
        <dbReference type="ARBA" id="ARBA00023121"/>
    </source>
</evidence>
<evidence type="ECO:0000259" key="4">
    <source>
        <dbReference type="PROSITE" id="PS51228"/>
    </source>
</evidence>
<feature type="region of interest" description="Disordered" evidence="3">
    <location>
        <begin position="123"/>
        <end position="144"/>
    </location>
</feature>
<organism evidence="5 6">
    <name type="scientific">Macleaya cordata</name>
    <name type="common">Five-seeded plume-poppy</name>
    <name type="synonym">Bocconia cordata</name>
    <dbReference type="NCBI Taxonomy" id="56857"/>
    <lineage>
        <taxon>Eukaryota</taxon>
        <taxon>Viridiplantae</taxon>
        <taxon>Streptophyta</taxon>
        <taxon>Embryophyta</taxon>
        <taxon>Tracheophyta</taxon>
        <taxon>Spermatophyta</taxon>
        <taxon>Magnoliopsida</taxon>
        <taxon>Ranunculales</taxon>
        <taxon>Papaveraceae</taxon>
        <taxon>Papaveroideae</taxon>
        <taxon>Macleaya</taxon>
    </lineage>
</organism>
<dbReference type="Proteomes" id="UP000195402">
    <property type="component" value="Unassembled WGS sequence"/>
</dbReference>
<sequence length="392" mass="43782">MEIFQELFLTVVLSLGLAFLIAKLVSVASAGNVEQETLLRSGKKPKEIDEFDEKVVAEERSFIGELKSTGLEIEQRVEYVEKPLIVDKIEGDLVTEGSLEIVQDGGGVLNEGSELVEVGSIEHKEEDMEEKEEEEEAEKEVKNVDLEEKSVKESCCKEEEEMKVGKSHEDCGLEENLVVEKPEKVEDHEIGQELVKEEQIVPKDEQIGVGENENNQETEIGVEKSRTDCLFSDEEDWEGIERSDIENIFGAASTFVSSGDNNELLSKLGSDVQMQLYGLHKVATEGPCYEPQPLALMVSSRAKWHAWQRLGNMSPEVAMEQYTALLSESVPGWMERNPEDKSNDSPQADISGMKDHKLSSFLHHQPVSEDERKRGDHSFGEGGNGTEPTKNL</sequence>
<dbReference type="PANTHER" id="PTHR23310">
    <property type="entry name" value="ACYL-COA-BINDING PROTEIN, ACBP"/>
    <property type="match status" value="1"/>
</dbReference>
<comment type="similarity">
    <text evidence="1">Belongs to the ACBP family.</text>
</comment>
<dbReference type="AlphaFoldDB" id="A0A200R2Y2"/>
<feature type="compositionally biased region" description="Acidic residues" evidence="3">
    <location>
        <begin position="127"/>
        <end position="138"/>
    </location>
</feature>
<dbReference type="PROSITE" id="PS51228">
    <property type="entry name" value="ACB_2"/>
    <property type="match status" value="1"/>
</dbReference>
<dbReference type="OrthoDB" id="71307at2759"/>
<protein>
    <submittedName>
        <fullName evidence="5">Acyl-CoA-binding protein</fullName>
    </submittedName>
</protein>
<dbReference type="Gene3D" id="1.20.80.10">
    <property type="match status" value="1"/>
</dbReference>
<feature type="region of interest" description="Disordered" evidence="3">
    <location>
        <begin position="333"/>
        <end position="392"/>
    </location>
</feature>
<feature type="domain" description="ACB" evidence="4">
    <location>
        <begin position="245"/>
        <end position="335"/>
    </location>
</feature>
<keyword evidence="2" id="KW-0446">Lipid-binding</keyword>
<dbReference type="InParanoid" id="A0A200R2Y2"/>
<dbReference type="FunCoup" id="A0A200R2Y2">
    <property type="interactions" value="143"/>
</dbReference>
<accession>A0A200R2Y2</accession>
<dbReference type="OMA" id="KESCCKE"/>
<name>A0A200R2Y2_MACCD</name>
<evidence type="ECO:0000313" key="5">
    <source>
        <dbReference type="EMBL" id="OVA17077.1"/>
    </source>
</evidence>
<keyword evidence="6" id="KW-1185">Reference proteome</keyword>
<evidence type="ECO:0000256" key="1">
    <source>
        <dbReference type="ARBA" id="ARBA00005567"/>
    </source>
</evidence>
<gene>
    <name evidence="5" type="ORF">BVC80_9047g29</name>
</gene>
<evidence type="ECO:0000313" key="6">
    <source>
        <dbReference type="Proteomes" id="UP000195402"/>
    </source>
</evidence>
<dbReference type="InterPro" id="IPR014352">
    <property type="entry name" value="FERM/acyl-CoA-bd_prot_sf"/>
</dbReference>
<dbReference type="Pfam" id="PF00887">
    <property type="entry name" value="ACBP"/>
    <property type="match status" value="1"/>
</dbReference>
<dbReference type="EMBL" id="MVGT01000454">
    <property type="protein sequence ID" value="OVA17077.1"/>
    <property type="molecule type" value="Genomic_DNA"/>
</dbReference>
<dbReference type="STRING" id="56857.A0A200R2Y2"/>
<evidence type="ECO:0000256" key="3">
    <source>
        <dbReference type="SAM" id="MobiDB-lite"/>
    </source>
</evidence>
<comment type="caution">
    <text evidence="5">The sequence shown here is derived from an EMBL/GenBank/DDBJ whole genome shotgun (WGS) entry which is preliminary data.</text>
</comment>
<dbReference type="PANTHER" id="PTHR23310:SF105">
    <property type="entry name" value="ACYL-COA-BINDING DOMAIN-CONTAINING PROTEIN 5"/>
    <property type="match status" value="1"/>
</dbReference>
<dbReference type="GO" id="GO:0000062">
    <property type="term" value="F:fatty-acyl-CoA binding"/>
    <property type="evidence" value="ECO:0007669"/>
    <property type="project" value="InterPro"/>
</dbReference>
<proteinExistence type="inferred from homology"/>